<dbReference type="Gene3D" id="3.40.350.10">
    <property type="entry name" value="Creatinase/prolidase N-terminal domain"/>
    <property type="match status" value="1"/>
</dbReference>
<gene>
    <name evidence="2" type="ORF">EV421DRAFT_1948158</name>
</gene>
<dbReference type="InterPro" id="IPR000994">
    <property type="entry name" value="Pept_M24"/>
</dbReference>
<dbReference type="AlphaFoldDB" id="A0AA39ISE7"/>
<dbReference type="PANTHER" id="PTHR46112:SF2">
    <property type="entry name" value="XAA-PRO AMINOPEPTIDASE P-RELATED"/>
    <property type="match status" value="1"/>
</dbReference>
<evidence type="ECO:0000313" key="2">
    <source>
        <dbReference type="EMBL" id="KAK0429595.1"/>
    </source>
</evidence>
<dbReference type="Gene3D" id="3.90.230.10">
    <property type="entry name" value="Creatinase/methionine aminopeptidase superfamily"/>
    <property type="match status" value="1"/>
</dbReference>
<keyword evidence="3" id="KW-1185">Reference proteome</keyword>
<dbReference type="Proteomes" id="UP001175226">
    <property type="component" value="Unassembled WGS sequence"/>
</dbReference>
<feature type="domain" description="Peptidase M24" evidence="1">
    <location>
        <begin position="275"/>
        <end position="364"/>
    </location>
</feature>
<reference evidence="2" key="1">
    <citation type="submission" date="2023-06" db="EMBL/GenBank/DDBJ databases">
        <authorList>
            <consortium name="Lawrence Berkeley National Laboratory"/>
            <person name="Ahrendt S."/>
            <person name="Sahu N."/>
            <person name="Indic B."/>
            <person name="Wong-Bajracharya J."/>
            <person name="Merenyi Z."/>
            <person name="Ke H.-M."/>
            <person name="Monk M."/>
            <person name="Kocsube S."/>
            <person name="Drula E."/>
            <person name="Lipzen A."/>
            <person name="Balint B."/>
            <person name="Henrissat B."/>
            <person name="Andreopoulos B."/>
            <person name="Martin F.M."/>
            <person name="Harder C.B."/>
            <person name="Rigling D."/>
            <person name="Ford K.L."/>
            <person name="Foster G.D."/>
            <person name="Pangilinan J."/>
            <person name="Papanicolaou A."/>
            <person name="Barry K."/>
            <person name="LaButti K."/>
            <person name="Viragh M."/>
            <person name="Koriabine M."/>
            <person name="Yan M."/>
            <person name="Riley R."/>
            <person name="Champramary S."/>
            <person name="Plett K.L."/>
            <person name="Tsai I.J."/>
            <person name="Slot J."/>
            <person name="Sipos G."/>
            <person name="Plett J."/>
            <person name="Nagy L.G."/>
            <person name="Grigoriev I.V."/>
        </authorList>
    </citation>
    <scope>NUCLEOTIDE SEQUENCE</scope>
    <source>
        <strain evidence="2">FPL87.14</strain>
    </source>
</reference>
<organism evidence="2 3">
    <name type="scientific">Armillaria borealis</name>
    <dbReference type="NCBI Taxonomy" id="47425"/>
    <lineage>
        <taxon>Eukaryota</taxon>
        <taxon>Fungi</taxon>
        <taxon>Dikarya</taxon>
        <taxon>Basidiomycota</taxon>
        <taxon>Agaricomycotina</taxon>
        <taxon>Agaricomycetes</taxon>
        <taxon>Agaricomycetidae</taxon>
        <taxon>Agaricales</taxon>
        <taxon>Marasmiineae</taxon>
        <taxon>Physalacriaceae</taxon>
        <taxon>Armillaria</taxon>
    </lineage>
</organism>
<evidence type="ECO:0000313" key="3">
    <source>
        <dbReference type="Proteomes" id="UP001175226"/>
    </source>
</evidence>
<dbReference type="SUPFAM" id="SSF55920">
    <property type="entry name" value="Creatinase/aminopeptidase"/>
    <property type="match status" value="1"/>
</dbReference>
<protein>
    <submittedName>
        <fullName evidence="2">Creatinase/aminopeptidase</fullName>
    </submittedName>
</protein>
<accession>A0AA39ISE7</accession>
<sequence>MALRARSGEKPSWQEESFAGCSDRYMTLFHEASSPQATWKRWYLLCLGLIAACGLPLLSSRPTPCLSTLGETLTTLNTSAYIAEPGASALYYANVSSSHWHLSERPLLLIVDSSARVTVLTPKFEGTRARLLSIPSDVEWVEWTEDKVPYKQLPDIEGLFVDGKEYSPFHRRRATNGVPKGYGDCCTYKDKAAVGMQVGGRARAVKMLHFWPSDTYKHMRICIRESNARQLVARALAGVGLKDWADLTLFGEMPPSLTAAVLTAVSTPVTLPYLTASLHGYWSNVTRTIALSAFTIPDTYLQIWNFVHSAQHIVFQTAHADAVAKCVDKALRLFLGLVGYAKYFTHRLGHGVNLEVHEDPYLNGESGTIPQT</sequence>
<dbReference type="InterPro" id="IPR029149">
    <property type="entry name" value="Creatin/AminoP/Spt16_N"/>
</dbReference>
<name>A0AA39ISE7_9AGAR</name>
<dbReference type="EMBL" id="JAUEPT010000230">
    <property type="protein sequence ID" value="KAK0429595.1"/>
    <property type="molecule type" value="Genomic_DNA"/>
</dbReference>
<evidence type="ECO:0000259" key="1">
    <source>
        <dbReference type="Pfam" id="PF00557"/>
    </source>
</evidence>
<dbReference type="PANTHER" id="PTHR46112">
    <property type="entry name" value="AMINOPEPTIDASE"/>
    <property type="match status" value="1"/>
</dbReference>
<dbReference type="InterPro" id="IPR050659">
    <property type="entry name" value="Peptidase_M24B"/>
</dbReference>
<dbReference type="InterPro" id="IPR036005">
    <property type="entry name" value="Creatinase/aminopeptidase-like"/>
</dbReference>
<proteinExistence type="predicted"/>
<comment type="caution">
    <text evidence="2">The sequence shown here is derived from an EMBL/GenBank/DDBJ whole genome shotgun (WGS) entry which is preliminary data.</text>
</comment>
<dbReference type="Pfam" id="PF00557">
    <property type="entry name" value="Peptidase_M24"/>
    <property type="match status" value="1"/>
</dbReference>